<name>M1XNE0_NATM8</name>
<evidence type="ECO:0000313" key="2">
    <source>
        <dbReference type="Proteomes" id="UP000011867"/>
    </source>
</evidence>
<dbReference type="InterPro" id="IPR055517">
    <property type="entry name" value="DUF7091"/>
</dbReference>
<dbReference type="EMBL" id="HF582854">
    <property type="protein sequence ID" value="CCQ35436.1"/>
    <property type="molecule type" value="Genomic_DNA"/>
</dbReference>
<dbReference type="Proteomes" id="UP000011867">
    <property type="component" value="Chromosome"/>
</dbReference>
<organism evidence="1 2">
    <name type="scientific">Natronomonas moolapensis (strain DSM 18674 / CECT 7526 / JCM 14361 / 8.8.11)</name>
    <dbReference type="NCBI Taxonomy" id="268739"/>
    <lineage>
        <taxon>Archaea</taxon>
        <taxon>Methanobacteriati</taxon>
        <taxon>Methanobacteriota</taxon>
        <taxon>Stenosarchaea group</taxon>
        <taxon>Halobacteria</taxon>
        <taxon>Halobacteriales</taxon>
        <taxon>Natronomonadaceae</taxon>
        <taxon>Natronomonas</taxon>
    </lineage>
</organism>
<protein>
    <submittedName>
        <fullName evidence="1">Uncharacterized protein</fullName>
    </submittedName>
</protein>
<dbReference type="OrthoDB" id="213643at2157"/>
<gene>
    <name evidence="1" type="ordered locus">Nmlp_1227</name>
</gene>
<reference evidence="1 2" key="1">
    <citation type="journal article" date="2013" name="Genome Announc.">
        <title>Genome of the haloarchaeon Natronomonas moolapensis, a neutrophilic member of a previously haloalkaliphilic genus.</title>
        <authorList>
            <person name="Dyall-Smith M.L."/>
            <person name="Pfeiffer F."/>
            <person name="Oberwinkler T."/>
            <person name="Klee K."/>
            <person name="Rampp M."/>
            <person name="Palm P."/>
            <person name="Gross K."/>
            <person name="Schuster S.C."/>
            <person name="Oesterhelt D."/>
        </authorList>
    </citation>
    <scope>NUCLEOTIDE SEQUENCE [LARGE SCALE GENOMIC DNA]</scope>
    <source>
        <strain evidence="2">DSM 18674 / JCM 14361 / 8.8.11</strain>
    </source>
</reference>
<dbReference type="AlphaFoldDB" id="M1XNE0"/>
<proteinExistence type="predicted"/>
<dbReference type="eggNOG" id="arCOG04729">
    <property type="taxonomic scope" value="Archaea"/>
</dbReference>
<dbReference type="KEGG" id="nmo:Nmlp_1227"/>
<dbReference type="Pfam" id="PF23367">
    <property type="entry name" value="DUF7091"/>
    <property type="match status" value="1"/>
</dbReference>
<dbReference type="HOGENOM" id="CLU_2284981_0_0_2"/>
<dbReference type="STRING" id="268739.Nmlp_1227"/>
<sequence length="96" mass="11087">MGVSNRRRLERLLRAKLNSVGRHYEETKRAYADAKVASRLDVPTDEDGHARIVCRRHAEKRAVSLDDAGRPACYDPDHPDCRGCVEDIREERIETW</sequence>
<accession>M1XNE0</accession>
<keyword evidence="2" id="KW-1185">Reference proteome</keyword>
<evidence type="ECO:0000313" key="1">
    <source>
        <dbReference type="EMBL" id="CCQ35436.1"/>
    </source>
</evidence>